<dbReference type="FunFam" id="3.10.20.90:FF:000222">
    <property type="entry name" value="Polyubiquitin 5"/>
    <property type="match status" value="1"/>
</dbReference>
<dbReference type="InterPro" id="IPR050158">
    <property type="entry name" value="Ubiquitin_ubiquitin-like"/>
</dbReference>
<dbReference type="Proteomes" id="UP000663825">
    <property type="component" value="Unassembled WGS sequence"/>
</dbReference>
<proteinExistence type="predicted"/>
<dbReference type="PRINTS" id="PR00348">
    <property type="entry name" value="UBIQUITIN"/>
</dbReference>
<evidence type="ECO:0000313" key="3">
    <source>
        <dbReference type="Proteomes" id="UP000663825"/>
    </source>
</evidence>
<comment type="caution">
    <text evidence="2">The sequence shown here is derived from an EMBL/GenBank/DDBJ whole genome shotgun (WGS) entry which is preliminary data.</text>
</comment>
<name>A0A818AYP4_9BILA</name>
<accession>A0A818AYP4</accession>
<dbReference type="SMART" id="SM00213">
    <property type="entry name" value="UBQ"/>
    <property type="match status" value="1"/>
</dbReference>
<dbReference type="InterPro" id="IPR000626">
    <property type="entry name" value="Ubiquitin-like_dom"/>
</dbReference>
<dbReference type="Pfam" id="PF00240">
    <property type="entry name" value="ubiquitin"/>
    <property type="match status" value="1"/>
</dbReference>
<dbReference type="PANTHER" id="PTHR10666">
    <property type="entry name" value="UBIQUITIN"/>
    <property type="match status" value="1"/>
</dbReference>
<dbReference type="InterPro" id="IPR019956">
    <property type="entry name" value="Ubiquitin_dom"/>
</dbReference>
<dbReference type="AlphaFoldDB" id="A0A818AYP4"/>
<dbReference type="SUPFAM" id="SSF54236">
    <property type="entry name" value="Ubiquitin-like"/>
    <property type="match status" value="1"/>
</dbReference>
<protein>
    <recommendedName>
        <fullName evidence="1">Ubiquitin-like domain-containing protein</fullName>
    </recommendedName>
</protein>
<feature type="domain" description="Ubiquitin-like" evidence="1">
    <location>
        <begin position="140"/>
        <end position="215"/>
    </location>
</feature>
<dbReference type="InterPro" id="IPR029071">
    <property type="entry name" value="Ubiquitin-like_domsf"/>
</dbReference>
<dbReference type="EMBL" id="CAJNXB010005124">
    <property type="protein sequence ID" value="CAF3410542.1"/>
    <property type="molecule type" value="Genomic_DNA"/>
</dbReference>
<dbReference type="PROSITE" id="PS50053">
    <property type="entry name" value="UBIQUITIN_2"/>
    <property type="match status" value="1"/>
</dbReference>
<dbReference type="OrthoDB" id="1885901at2759"/>
<sequence>MIHFLEQAYEVAYKEKTTAFIEEIDRLTDKKKLEQCIIDLRSYGYCSEERWDNRQVPQLSVATVILDNQSCNAYINERVPVVQIFCALVQRGLFDRDAAQSAYLKDADGVATFEIEEKIPIQQHDGRYIVHRRDKSFSKMKIFIRRFTGKTLTLDALAQDKIERLKCRIYIMEGIPVGQQRLIFAGKQLEDERTLADYGILHESTFHLVLPLRGGKPIIRLRSLNNQIVSNVSVHLHLASNIWNLSSIYPIPSNTDRMSFIEWNNIEVHPDGQLHFNNDMKIQQNDMFPNISFEQDHKMLFWEASTNNSITSKFNLDKSLCVSRHDFSRILNYMLKEMTFSLEDRDDMITYILPQLDEEDPNHEYKNVIFRFLTPDEYSSVAELNVRPTPERMIRAFVVFSLSDDKTNISTMEDINGMLMNWKFSEDENDSGLLVHEWGSMFVPY</sequence>
<reference evidence="2" key="1">
    <citation type="submission" date="2021-02" db="EMBL/GenBank/DDBJ databases">
        <authorList>
            <person name="Nowell W R."/>
        </authorList>
    </citation>
    <scope>NUCLEOTIDE SEQUENCE</scope>
</reference>
<dbReference type="Gene3D" id="3.10.20.90">
    <property type="entry name" value="Phosphatidylinositol 3-kinase Catalytic Subunit, Chain A, domain 1"/>
    <property type="match status" value="1"/>
</dbReference>
<evidence type="ECO:0000313" key="2">
    <source>
        <dbReference type="EMBL" id="CAF3410542.1"/>
    </source>
</evidence>
<evidence type="ECO:0000259" key="1">
    <source>
        <dbReference type="PROSITE" id="PS50053"/>
    </source>
</evidence>
<organism evidence="2 3">
    <name type="scientific">Rotaria socialis</name>
    <dbReference type="NCBI Taxonomy" id="392032"/>
    <lineage>
        <taxon>Eukaryota</taxon>
        <taxon>Metazoa</taxon>
        <taxon>Spiralia</taxon>
        <taxon>Gnathifera</taxon>
        <taxon>Rotifera</taxon>
        <taxon>Eurotatoria</taxon>
        <taxon>Bdelloidea</taxon>
        <taxon>Philodinida</taxon>
        <taxon>Philodinidae</taxon>
        <taxon>Rotaria</taxon>
    </lineage>
</organism>
<gene>
    <name evidence="2" type="ORF">TIS948_LOCUS28550</name>
</gene>